<dbReference type="RefSeq" id="WP_101300173.1">
    <property type="nucleotide sequence ID" value="NZ_NXGX01000002.1"/>
</dbReference>
<accession>A0A2N3L8V8</accession>
<dbReference type="Proteomes" id="UP000233332">
    <property type="component" value="Unassembled WGS sequence"/>
</dbReference>
<comment type="caution">
    <text evidence="2">The sequence shown here is derived from an EMBL/GenBank/DDBJ whole genome shotgun (WGS) entry which is preliminary data.</text>
</comment>
<dbReference type="AlphaFoldDB" id="A0A2N3L8V8"/>
<evidence type="ECO:0000313" key="3">
    <source>
        <dbReference type="Proteomes" id="UP000233332"/>
    </source>
</evidence>
<dbReference type="EMBL" id="NXGX01000002">
    <property type="protein sequence ID" value="PKR59245.1"/>
    <property type="molecule type" value="Genomic_DNA"/>
</dbReference>
<evidence type="ECO:0000256" key="1">
    <source>
        <dbReference type="SAM" id="Phobius"/>
    </source>
</evidence>
<name>A0A2N3L8V8_9PROT</name>
<evidence type="ECO:0000313" key="2">
    <source>
        <dbReference type="EMBL" id="PKR59245.1"/>
    </source>
</evidence>
<gene>
    <name evidence="2" type="ORF">COO92_04115</name>
</gene>
<feature type="transmembrane region" description="Helical" evidence="1">
    <location>
        <begin position="6"/>
        <end position="26"/>
    </location>
</feature>
<sequence>MRIVKVLVLFMGVLIVVGIGLVAYGLSLDKNADDPKTTPVSPVTPSVPLAGDVVSSNAAPMMPSASLSAFGDIAVDMAPGEKLISYSRQGDDVTLHIESDEGNASRLVIVSIEKKKVLGRILLGTSAQ</sequence>
<organism evidence="2 3">
    <name type="scientific">Thalassospira lohafexi</name>
    <dbReference type="NCBI Taxonomy" id="744227"/>
    <lineage>
        <taxon>Bacteria</taxon>
        <taxon>Pseudomonadati</taxon>
        <taxon>Pseudomonadota</taxon>
        <taxon>Alphaproteobacteria</taxon>
        <taxon>Rhodospirillales</taxon>
        <taxon>Thalassospiraceae</taxon>
        <taxon>Thalassospira</taxon>
    </lineage>
</organism>
<proteinExistence type="predicted"/>
<reference evidence="2 3" key="1">
    <citation type="submission" date="2017-09" db="EMBL/GenBank/DDBJ databases">
        <title>Biodiversity and function of Thalassospira species in the particle-attached aromatic-hydrocarbon-degrading consortia from the surface seawater of the China South Sea.</title>
        <authorList>
            <person name="Dong C."/>
            <person name="Lai Q."/>
            <person name="Shao Z."/>
        </authorList>
    </citation>
    <scope>NUCLEOTIDE SEQUENCE [LARGE SCALE GENOMIC DNA]</scope>
    <source>
        <strain evidence="2 3">139Z-12</strain>
    </source>
</reference>
<keyword evidence="1" id="KW-1133">Transmembrane helix</keyword>
<keyword evidence="1" id="KW-0472">Membrane</keyword>
<protein>
    <submittedName>
        <fullName evidence="2">Uncharacterized protein</fullName>
    </submittedName>
</protein>
<keyword evidence="3" id="KW-1185">Reference proteome</keyword>
<keyword evidence="1" id="KW-0812">Transmembrane</keyword>